<proteinExistence type="predicted"/>
<feature type="region of interest" description="Disordered" evidence="1">
    <location>
        <begin position="186"/>
        <end position="389"/>
    </location>
</feature>
<feature type="compositionally biased region" description="Acidic residues" evidence="1">
    <location>
        <begin position="218"/>
        <end position="257"/>
    </location>
</feature>
<organism evidence="2 3">
    <name type="scientific">Aphanomyces astaci</name>
    <name type="common">Crayfish plague agent</name>
    <dbReference type="NCBI Taxonomy" id="112090"/>
    <lineage>
        <taxon>Eukaryota</taxon>
        <taxon>Sar</taxon>
        <taxon>Stramenopiles</taxon>
        <taxon>Oomycota</taxon>
        <taxon>Saprolegniomycetes</taxon>
        <taxon>Saprolegniales</taxon>
        <taxon>Verrucalvaceae</taxon>
        <taxon>Aphanomyces</taxon>
    </lineage>
</organism>
<feature type="non-terminal residue" evidence="2">
    <location>
        <position position="419"/>
    </location>
</feature>
<evidence type="ECO:0000313" key="3">
    <source>
        <dbReference type="Proteomes" id="UP000283543"/>
    </source>
</evidence>
<feature type="compositionally biased region" description="Polar residues" evidence="1">
    <location>
        <begin position="324"/>
        <end position="335"/>
    </location>
</feature>
<reference evidence="2 3" key="1">
    <citation type="submission" date="2018-08" db="EMBL/GenBank/DDBJ databases">
        <title>Aphanomyces genome sequencing and annotation.</title>
        <authorList>
            <person name="Minardi D."/>
            <person name="Oidtmann B."/>
            <person name="Van Der Giezen M."/>
            <person name="Studholme D.J."/>
        </authorList>
    </citation>
    <scope>NUCLEOTIDE SEQUENCE [LARGE SCALE GENOMIC DNA]</scope>
    <source>
        <strain evidence="2 3">Si</strain>
    </source>
</reference>
<dbReference type="VEuPathDB" id="FungiDB:H257_03336"/>
<gene>
    <name evidence="2" type="ORF">DYB34_014023</name>
</gene>
<feature type="compositionally biased region" description="Acidic residues" evidence="1">
    <location>
        <begin position="268"/>
        <end position="288"/>
    </location>
</feature>
<dbReference type="Proteomes" id="UP000283543">
    <property type="component" value="Unassembled WGS sequence"/>
</dbReference>
<dbReference type="VEuPathDB" id="FungiDB:H257_03335"/>
<sequence>SIAKVVQLGCQATVPSAVPALHKALQQVLSALGGGAYTAVGGLVLAWSLSHLQHLAPPSSAASVQPAKVATAVAHQSNKKKRQRVAAEAPVEVKRTSPSIHQVHHTRATTNAALGTVATVLSVCGSWVPPSDRLKITALVHASQRDKTLDPSVVTKVSLANVVAPDAQGARGLALPQTMQFWARRTSDGRQYTKKAKGNDEEEDEDDMDDEKPVLADDGAEQDNEADVAVEVASDGDELEYQDEATVENDDVVEEPTVDVAQGANDAADADDGDDDDFPDIVVDDDEADAKYAPPQEDGGYATLADTSLSGHPPAAPSVGRVSVSRSHNWSTKLPSASAEYGDDDGALTADNVDKAPSHRNAVTRPRYSSVSSSAKQPDEPYETPQTYALTDGNLNKIKRAGDDIADVIEDIGEPSTAQ</sequence>
<evidence type="ECO:0000256" key="1">
    <source>
        <dbReference type="SAM" id="MobiDB-lite"/>
    </source>
</evidence>
<comment type="caution">
    <text evidence="2">The sequence shown here is derived from an EMBL/GenBank/DDBJ whole genome shotgun (WGS) entry which is preliminary data.</text>
</comment>
<evidence type="ECO:0000313" key="2">
    <source>
        <dbReference type="EMBL" id="RHY69108.1"/>
    </source>
</evidence>
<feature type="compositionally biased region" description="Low complexity" evidence="1">
    <location>
        <begin position="258"/>
        <end position="267"/>
    </location>
</feature>
<feature type="non-terminal residue" evidence="2">
    <location>
        <position position="1"/>
    </location>
</feature>
<dbReference type="EMBL" id="QUTB01003213">
    <property type="protein sequence ID" value="RHY69108.1"/>
    <property type="molecule type" value="Genomic_DNA"/>
</dbReference>
<feature type="compositionally biased region" description="Polar residues" evidence="1">
    <location>
        <begin position="367"/>
        <end position="376"/>
    </location>
</feature>
<name>A0A418C906_APHAT</name>
<accession>A0A418C906</accession>
<dbReference type="AlphaFoldDB" id="A0A418C906"/>
<feature type="compositionally biased region" description="Acidic residues" evidence="1">
    <location>
        <begin position="200"/>
        <end position="210"/>
    </location>
</feature>
<protein>
    <submittedName>
        <fullName evidence="2">Uncharacterized protein</fullName>
    </submittedName>
</protein>